<reference evidence="2 3" key="1">
    <citation type="submission" date="2020-02" db="EMBL/GenBank/DDBJ databases">
        <title>Esox lucius (northern pike) genome, fEsoLuc1, primary haplotype.</title>
        <authorList>
            <person name="Myers G."/>
            <person name="Karagic N."/>
            <person name="Meyer A."/>
            <person name="Pippel M."/>
            <person name="Reichard M."/>
            <person name="Winkler S."/>
            <person name="Tracey A."/>
            <person name="Sims Y."/>
            <person name="Howe K."/>
            <person name="Rhie A."/>
            <person name="Formenti G."/>
            <person name="Durbin R."/>
            <person name="Fedrigo O."/>
            <person name="Jarvis E.D."/>
        </authorList>
    </citation>
    <scope>NUCLEOTIDE SEQUENCE [LARGE SCALE GENOMIC DNA]</scope>
</reference>
<dbReference type="InterPro" id="IPR000477">
    <property type="entry name" value="RT_dom"/>
</dbReference>
<dbReference type="PROSITE" id="PS50878">
    <property type="entry name" value="RT_POL"/>
    <property type="match status" value="1"/>
</dbReference>
<reference evidence="2" key="2">
    <citation type="submission" date="2025-08" db="UniProtKB">
        <authorList>
            <consortium name="Ensembl"/>
        </authorList>
    </citation>
    <scope>IDENTIFICATION</scope>
</reference>
<feature type="domain" description="Reverse transcriptase" evidence="1">
    <location>
        <begin position="1"/>
        <end position="172"/>
    </location>
</feature>
<protein>
    <recommendedName>
        <fullName evidence="1">Reverse transcriptase domain-containing protein</fullName>
    </recommendedName>
</protein>
<dbReference type="SUPFAM" id="SSF56672">
    <property type="entry name" value="DNA/RNA polymerases"/>
    <property type="match status" value="1"/>
</dbReference>
<keyword evidence="3" id="KW-1185">Reference proteome</keyword>
<dbReference type="GeneTree" id="ENSGT00940000165023"/>
<evidence type="ECO:0000259" key="1">
    <source>
        <dbReference type="PROSITE" id="PS50878"/>
    </source>
</evidence>
<evidence type="ECO:0000313" key="2">
    <source>
        <dbReference type="Ensembl" id="ENSELUP00000081449.1"/>
    </source>
</evidence>
<dbReference type="AlphaFoldDB" id="A0AAY5JXW3"/>
<dbReference type="Pfam" id="PF00078">
    <property type="entry name" value="RVT_1"/>
    <property type="match status" value="1"/>
</dbReference>
<organism evidence="2 3">
    <name type="scientific">Esox lucius</name>
    <name type="common">Northern pike</name>
    <dbReference type="NCBI Taxonomy" id="8010"/>
    <lineage>
        <taxon>Eukaryota</taxon>
        <taxon>Metazoa</taxon>
        <taxon>Chordata</taxon>
        <taxon>Craniata</taxon>
        <taxon>Vertebrata</taxon>
        <taxon>Euteleostomi</taxon>
        <taxon>Actinopterygii</taxon>
        <taxon>Neopterygii</taxon>
        <taxon>Teleostei</taxon>
        <taxon>Protacanthopterygii</taxon>
        <taxon>Esociformes</taxon>
        <taxon>Esocidae</taxon>
        <taxon>Esox</taxon>
    </lineage>
</organism>
<sequence>MRIKLLNRIEYEHLFKTLSKFGFGPVFVSWIQTLYAAPQARVRTNNFNSQYFTVQRGTRQGCPLSPLLFDLVIEPLAAALRCNNYIRGIMRGGLVHKVSLYADDLLMFISDLETSIPESLDTISQFGKSSGYKINLTKSVLFPINVLARNRSFNSYPFRSTEDSMTYLGVSVTSRYKDLFQNNFKSALGQIKENLNRWSTLPLSLAGRINSVKMVTLPKILYLFQTVPIFIPKSFFKELDRHISTFIWNKTMPGVRKTVLQRCKENAVLALPNFLYYYWAANIHKLVIWYGASIGGGSPSWCLMEQHSCSSVSLASML</sequence>
<accession>A0AAY5JXW3</accession>
<dbReference type="Proteomes" id="UP000265140">
    <property type="component" value="Chromosome 14"/>
</dbReference>
<reference evidence="2" key="3">
    <citation type="submission" date="2025-09" db="UniProtKB">
        <authorList>
            <consortium name="Ensembl"/>
        </authorList>
    </citation>
    <scope>IDENTIFICATION</scope>
</reference>
<dbReference type="InterPro" id="IPR043502">
    <property type="entry name" value="DNA/RNA_pol_sf"/>
</dbReference>
<evidence type="ECO:0000313" key="3">
    <source>
        <dbReference type="Proteomes" id="UP000265140"/>
    </source>
</evidence>
<dbReference type="Ensembl" id="ENSELUT00000091044.1">
    <property type="protein sequence ID" value="ENSELUP00000081449.1"/>
    <property type="gene ID" value="ENSELUG00000043663.1"/>
</dbReference>
<proteinExistence type="predicted"/>
<dbReference type="PANTHER" id="PTHR31635">
    <property type="entry name" value="REVERSE TRANSCRIPTASE DOMAIN-CONTAINING PROTEIN-RELATED"/>
    <property type="match status" value="1"/>
</dbReference>
<dbReference type="PANTHER" id="PTHR31635:SF196">
    <property type="entry name" value="REVERSE TRANSCRIPTASE DOMAIN-CONTAINING PROTEIN-RELATED"/>
    <property type="match status" value="1"/>
</dbReference>
<name>A0AAY5JXW3_ESOLU</name>